<feature type="transmembrane region" description="Helical" evidence="5">
    <location>
        <begin position="335"/>
        <end position="355"/>
    </location>
</feature>
<keyword evidence="2 5" id="KW-0812">Transmembrane</keyword>
<dbReference type="GO" id="GO:0016020">
    <property type="term" value="C:membrane"/>
    <property type="evidence" value="ECO:0007669"/>
    <property type="project" value="UniProtKB-SubCell"/>
</dbReference>
<dbReference type="GO" id="GO:0004930">
    <property type="term" value="F:G protein-coupled receptor activity"/>
    <property type="evidence" value="ECO:0007669"/>
    <property type="project" value="InterPro"/>
</dbReference>
<reference evidence="7" key="1">
    <citation type="journal article" date="2019" name="bioRxiv">
        <title>The Genome of the Zebra Mussel, Dreissena polymorpha: A Resource for Invasive Species Research.</title>
        <authorList>
            <person name="McCartney M.A."/>
            <person name="Auch B."/>
            <person name="Kono T."/>
            <person name="Mallez S."/>
            <person name="Zhang Y."/>
            <person name="Obille A."/>
            <person name="Becker A."/>
            <person name="Abrahante J.E."/>
            <person name="Garbe J."/>
            <person name="Badalamenti J.P."/>
            <person name="Herman A."/>
            <person name="Mangelson H."/>
            <person name="Liachko I."/>
            <person name="Sullivan S."/>
            <person name="Sone E.D."/>
            <person name="Koren S."/>
            <person name="Silverstein K.A.T."/>
            <person name="Beckman K.B."/>
            <person name="Gohl D.M."/>
        </authorList>
    </citation>
    <scope>NUCLEOTIDE SEQUENCE</scope>
    <source>
        <strain evidence="7">Duluth1</strain>
        <tissue evidence="7">Whole animal</tissue>
    </source>
</reference>
<evidence type="ECO:0000256" key="3">
    <source>
        <dbReference type="ARBA" id="ARBA00022989"/>
    </source>
</evidence>
<dbReference type="InterPro" id="IPR000276">
    <property type="entry name" value="GPCR_Rhodpsn"/>
</dbReference>
<feature type="domain" description="G-protein coupled receptors family 1 profile" evidence="6">
    <location>
        <begin position="85"/>
        <end position="352"/>
    </location>
</feature>
<evidence type="ECO:0000259" key="6">
    <source>
        <dbReference type="PROSITE" id="PS50262"/>
    </source>
</evidence>
<feature type="transmembrane region" description="Helical" evidence="5">
    <location>
        <begin position="294"/>
        <end position="315"/>
    </location>
</feature>
<comment type="caution">
    <text evidence="7">The sequence shown here is derived from an EMBL/GenBank/DDBJ whole genome shotgun (WGS) entry which is preliminary data.</text>
</comment>
<keyword evidence="3 5" id="KW-1133">Transmembrane helix</keyword>
<comment type="subcellular location">
    <subcellularLocation>
        <location evidence="1">Membrane</location>
    </subcellularLocation>
</comment>
<evidence type="ECO:0000256" key="5">
    <source>
        <dbReference type="SAM" id="Phobius"/>
    </source>
</evidence>
<dbReference type="AlphaFoldDB" id="A0A9D4RPK6"/>
<feature type="transmembrane region" description="Helical" evidence="5">
    <location>
        <begin position="105"/>
        <end position="125"/>
    </location>
</feature>
<evidence type="ECO:0000313" key="7">
    <source>
        <dbReference type="EMBL" id="KAH3876194.1"/>
    </source>
</evidence>
<feature type="transmembrane region" description="Helical" evidence="5">
    <location>
        <begin position="137"/>
        <end position="162"/>
    </location>
</feature>
<dbReference type="PANTHER" id="PTHR46641:SF2">
    <property type="entry name" value="FMRFAMIDE RECEPTOR"/>
    <property type="match status" value="1"/>
</dbReference>
<evidence type="ECO:0000313" key="8">
    <source>
        <dbReference type="Proteomes" id="UP000828390"/>
    </source>
</evidence>
<feature type="transmembrane region" description="Helical" evidence="5">
    <location>
        <begin position="238"/>
        <end position="264"/>
    </location>
</feature>
<dbReference type="InterPro" id="IPR017452">
    <property type="entry name" value="GPCR_Rhodpsn_7TM"/>
</dbReference>
<keyword evidence="4 5" id="KW-0472">Membrane</keyword>
<name>A0A9D4RPK6_DREPO</name>
<sequence length="401" mass="46550">MGDYFFDDVLQWINNMTIQYPHLLNITNMTFSEETLNATYDYNDNSINYNNICHYEMQSLTESIPGYKLCMHILMPIICIFGIIGIILTIIVLSHKSMSTSTNNYLISLAVTDMLFLIVMSVRIFDTRLGRLGNLYYLVIMTYGNILITVFLFASVWLTVMLTAERYIAICHPLRAITLCTVWRARIIIICIISIATLYHTVEIFRYEIQFSWNPCVQKEVPAIVMTTVGLNQEFRKVYSWLNCILLAIAPITLVVVLNILLILEIHRSTKYLRYHLANDSNVQTIISSEEQRITVMLILVVIVSGVCQGPYILLTVFKGLFPNVLFPNFNTMTYVTVLFLALRSSFNFVIYCWFSEKFRNTFKRIFCVDKCKPIIWNKSEHGHINNNRKIYVIHTKETTC</sequence>
<evidence type="ECO:0000256" key="2">
    <source>
        <dbReference type="ARBA" id="ARBA00022692"/>
    </source>
</evidence>
<dbReference type="EMBL" id="JAIWYP010000001">
    <property type="protein sequence ID" value="KAH3876194.1"/>
    <property type="molecule type" value="Genomic_DNA"/>
</dbReference>
<dbReference type="PRINTS" id="PR00237">
    <property type="entry name" value="GPCRRHODOPSN"/>
</dbReference>
<evidence type="ECO:0000256" key="1">
    <source>
        <dbReference type="ARBA" id="ARBA00004370"/>
    </source>
</evidence>
<accession>A0A9D4RPK6</accession>
<dbReference type="Proteomes" id="UP000828390">
    <property type="component" value="Unassembled WGS sequence"/>
</dbReference>
<dbReference type="PROSITE" id="PS50262">
    <property type="entry name" value="G_PROTEIN_RECEP_F1_2"/>
    <property type="match status" value="1"/>
</dbReference>
<dbReference type="CDD" id="cd14978">
    <property type="entry name" value="7tmA_FMRFamide_R-like"/>
    <property type="match status" value="1"/>
</dbReference>
<feature type="transmembrane region" description="Helical" evidence="5">
    <location>
        <begin position="73"/>
        <end position="93"/>
    </location>
</feature>
<evidence type="ECO:0000256" key="4">
    <source>
        <dbReference type="ARBA" id="ARBA00023136"/>
    </source>
</evidence>
<protein>
    <recommendedName>
        <fullName evidence="6">G-protein coupled receptors family 1 profile domain-containing protein</fullName>
    </recommendedName>
</protein>
<reference evidence="7" key="2">
    <citation type="submission" date="2020-11" db="EMBL/GenBank/DDBJ databases">
        <authorList>
            <person name="McCartney M.A."/>
            <person name="Auch B."/>
            <person name="Kono T."/>
            <person name="Mallez S."/>
            <person name="Becker A."/>
            <person name="Gohl D.M."/>
            <person name="Silverstein K.A.T."/>
            <person name="Koren S."/>
            <person name="Bechman K.B."/>
            <person name="Herman A."/>
            <person name="Abrahante J.E."/>
            <person name="Garbe J."/>
        </authorList>
    </citation>
    <scope>NUCLEOTIDE SEQUENCE</scope>
    <source>
        <strain evidence="7">Duluth1</strain>
        <tissue evidence="7">Whole animal</tissue>
    </source>
</reference>
<dbReference type="Pfam" id="PF00001">
    <property type="entry name" value="7tm_1"/>
    <property type="match status" value="1"/>
</dbReference>
<feature type="transmembrane region" description="Helical" evidence="5">
    <location>
        <begin position="183"/>
        <end position="202"/>
    </location>
</feature>
<proteinExistence type="predicted"/>
<dbReference type="PANTHER" id="PTHR46641">
    <property type="entry name" value="FMRFAMIDE RECEPTOR-RELATED"/>
    <property type="match status" value="1"/>
</dbReference>
<organism evidence="7 8">
    <name type="scientific">Dreissena polymorpha</name>
    <name type="common">Zebra mussel</name>
    <name type="synonym">Mytilus polymorpha</name>
    <dbReference type="NCBI Taxonomy" id="45954"/>
    <lineage>
        <taxon>Eukaryota</taxon>
        <taxon>Metazoa</taxon>
        <taxon>Spiralia</taxon>
        <taxon>Lophotrochozoa</taxon>
        <taxon>Mollusca</taxon>
        <taxon>Bivalvia</taxon>
        <taxon>Autobranchia</taxon>
        <taxon>Heteroconchia</taxon>
        <taxon>Euheterodonta</taxon>
        <taxon>Imparidentia</taxon>
        <taxon>Neoheterodontei</taxon>
        <taxon>Myida</taxon>
        <taxon>Dreissenoidea</taxon>
        <taxon>Dreissenidae</taxon>
        <taxon>Dreissena</taxon>
    </lineage>
</organism>
<keyword evidence="8" id="KW-1185">Reference proteome</keyword>
<dbReference type="InterPro" id="IPR052954">
    <property type="entry name" value="GPCR-Ligand_Int"/>
</dbReference>
<dbReference type="Gene3D" id="1.20.1070.10">
    <property type="entry name" value="Rhodopsin 7-helix transmembrane proteins"/>
    <property type="match status" value="1"/>
</dbReference>
<gene>
    <name evidence="7" type="ORF">DPMN_000029</name>
</gene>
<dbReference type="SUPFAM" id="SSF81321">
    <property type="entry name" value="Family A G protein-coupled receptor-like"/>
    <property type="match status" value="1"/>
</dbReference>